<protein>
    <recommendedName>
        <fullName evidence="3">Phosphocarrier protein HPr</fullName>
    </recommendedName>
</protein>
<evidence type="ECO:0000256" key="3">
    <source>
        <dbReference type="ARBA" id="ARBA00020422"/>
    </source>
</evidence>
<evidence type="ECO:0000256" key="1">
    <source>
        <dbReference type="ARBA" id="ARBA00003681"/>
    </source>
</evidence>
<dbReference type="CDD" id="cd00367">
    <property type="entry name" value="PTS-HPr_like"/>
    <property type="match status" value="1"/>
</dbReference>
<dbReference type="SUPFAM" id="SSF55594">
    <property type="entry name" value="HPr-like"/>
    <property type="match status" value="1"/>
</dbReference>
<reference evidence="7 8" key="1">
    <citation type="submission" date="2018-06" db="EMBL/GenBank/DDBJ databases">
        <title>Whole genome sequencing of a novel hydrocarbon degrading bacterial strain, PW21 isolated from oil contaminated produced water sample.</title>
        <authorList>
            <person name="Nagkirti P."/>
            <person name="Shaikh A."/>
            <person name="Gowdaman V."/>
            <person name="Engineer A.E."/>
            <person name="Dagar S."/>
            <person name="Dhakephalkar P.K."/>
        </authorList>
    </citation>
    <scope>NUCLEOTIDE SEQUENCE [LARGE SCALE GENOMIC DNA]</scope>
    <source>
        <strain evidence="7 8">PW21</strain>
    </source>
</reference>
<name>A0A2W5YIK9_9MICO</name>
<keyword evidence="4" id="KW-0963">Cytoplasm</keyword>
<dbReference type="PROSITE" id="PS51350">
    <property type="entry name" value="PTS_HPR_DOM"/>
    <property type="match status" value="1"/>
</dbReference>
<evidence type="ECO:0000313" key="7">
    <source>
        <dbReference type="EMBL" id="PZR54921.1"/>
    </source>
</evidence>
<dbReference type="Gene3D" id="3.30.1340.10">
    <property type="entry name" value="HPr-like"/>
    <property type="match status" value="1"/>
</dbReference>
<organism evidence="7 8">
    <name type="scientific">Xylanimonas oleitrophica</name>
    <dbReference type="NCBI Taxonomy" id="2607479"/>
    <lineage>
        <taxon>Bacteria</taxon>
        <taxon>Bacillati</taxon>
        <taxon>Actinomycetota</taxon>
        <taxon>Actinomycetes</taxon>
        <taxon>Micrococcales</taxon>
        <taxon>Promicromonosporaceae</taxon>
        <taxon>Xylanimonas</taxon>
    </lineage>
</organism>
<comment type="function">
    <text evidence="1">General (non sugar-specific) component of the phosphoenolpyruvate-dependent sugar phosphotransferase system (sugar PTS). This major carbohydrate active-transport system catalyzes the phosphorylation of incoming sugar substrates concomitantly with their translocation across the cell membrane. The phosphoryl group from phosphoenolpyruvate (PEP) is transferred to the phosphoryl carrier protein HPr by enzyme I. Phospho-HPr then transfers it to the PTS EIIA domain.</text>
</comment>
<dbReference type="RefSeq" id="WP_111249286.1">
    <property type="nucleotide sequence ID" value="NZ_QKWH01000001.1"/>
</dbReference>
<comment type="subcellular location">
    <subcellularLocation>
        <location evidence="2">Cytoplasm</location>
    </subcellularLocation>
</comment>
<dbReference type="AlphaFoldDB" id="A0A2W5YIK9"/>
<dbReference type="InterPro" id="IPR001020">
    <property type="entry name" value="PTS_HPr_His_P_site"/>
</dbReference>
<dbReference type="GO" id="GO:0009401">
    <property type="term" value="P:phosphoenolpyruvate-dependent sugar phosphotransferase system"/>
    <property type="evidence" value="ECO:0007669"/>
    <property type="project" value="UniProtKB-KW"/>
</dbReference>
<dbReference type="InterPro" id="IPR050399">
    <property type="entry name" value="HPr"/>
</dbReference>
<dbReference type="PANTHER" id="PTHR33705:SF2">
    <property type="entry name" value="PHOSPHOCARRIER PROTEIN NPR"/>
    <property type="match status" value="1"/>
</dbReference>
<evidence type="ECO:0000259" key="6">
    <source>
        <dbReference type="PROSITE" id="PS51350"/>
    </source>
</evidence>
<gene>
    <name evidence="7" type="ORF">DNL40_00520</name>
</gene>
<keyword evidence="8" id="KW-1185">Reference proteome</keyword>
<dbReference type="GO" id="GO:0005737">
    <property type="term" value="C:cytoplasm"/>
    <property type="evidence" value="ECO:0007669"/>
    <property type="project" value="UniProtKB-SubCell"/>
</dbReference>
<evidence type="ECO:0000313" key="8">
    <source>
        <dbReference type="Proteomes" id="UP000248783"/>
    </source>
</evidence>
<dbReference type="InterPro" id="IPR035895">
    <property type="entry name" value="HPr-like_sf"/>
</dbReference>
<dbReference type="PROSITE" id="PS00369">
    <property type="entry name" value="PTS_HPR_HIS"/>
    <property type="match status" value="1"/>
</dbReference>
<dbReference type="EMBL" id="QKWH01000001">
    <property type="protein sequence ID" value="PZR54921.1"/>
    <property type="molecule type" value="Genomic_DNA"/>
</dbReference>
<sequence length="103" mass="10169">MSQRTAVVASLQGLHARPAALFTQAVAATGVPVTIAKGDGAPVDAASTLLVMTLGARLGDEVTLACEDEGVLEDLARLIETDLDAPDAGAAAGTAAPAQEATS</sequence>
<comment type="caution">
    <text evidence="7">The sequence shown here is derived from an EMBL/GenBank/DDBJ whole genome shotgun (WGS) entry which is preliminary data.</text>
</comment>
<dbReference type="Proteomes" id="UP000248783">
    <property type="component" value="Unassembled WGS sequence"/>
</dbReference>
<feature type="domain" description="HPr" evidence="6">
    <location>
        <begin position="1"/>
        <end position="86"/>
    </location>
</feature>
<evidence type="ECO:0000256" key="5">
    <source>
        <dbReference type="ARBA" id="ARBA00022683"/>
    </source>
</evidence>
<dbReference type="InterPro" id="IPR000032">
    <property type="entry name" value="HPr-like"/>
</dbReference>
<accession>A0A2W5YIK9</accession>
<dbReference type="NCBIfam" id="TIGR01003">
    <property type="entry name" value="PTS_HPr_family"/>
    <property type="match status" value="1"/>
</dbReference>
<evidence type="ECO:0000256" key="4">
    <source>
        <dbReference type="ARBA" id="ARBA00022490"/>
    </source>
</evidence>
<keyword evidence="5" id="KW-0598">Phosphotransferase system</keyword>
<dbReference type="Pfam" id="PF00381">
    <property type="entry name" value="PTS-HPr"/>
    <property type="match status" value="1"/>
</dbReference>
<dbReference type="PRINTS" id="PR00107">
    <property type="entry name" value="PHOSPHOCPHPR"/>
</dbReference>
<proteinExistence type="predicted"/>
<dbReference type="PANTHER" id="PTHR33705">
    <property type="entry name" value="PHOSPHOCARRIER PROTEIN HPR"/>
    <property type="match status" value="1"/>
</dbReference>
<evidence type="ECO:0000256" key="2">
    <source>
        <dbReference type="ARBA" id="ARBA00004496"/>
    </source>
</evidence>